<sequence>MAGINTKVRIDGKLMTLIDASDKYDIKVSTLITRYDRGARGKDLIQNVIKPKKVKVDGKMMTVGEVAKKYNLSEGAINGRIAKGLTGDALIAPPQGKKMFRDDGRITQEERRILSEIDARHEQELRDKRKAEKNEEERQRLAMIEKYKRRDPYWFDVTYNQMFKKWQEV</sequence>
<dbReference type="KEGG" id="vg:11467944"/>
<protein>
    <submittedName>
        <fullName evidence="1">Uncharacterized protein</fullName>
    </submittedName>
</protein>
<evidence type="ECO:0000313" key="1">
    <source>
        <dbReference type="EMBL" id="ACV04969.1"/>
    </source>
</evidence>
<dbReference type="EMBL" id="GQ398772">
    <property type="protein sequence ID" value="ACV04969.1"/>
    <property type="molecule type" value="Genomic_DNA"/>
</dbReference>
<name>C8CGZ9_9CAUD</name>
<evidence type="ECO:0000313" key="2">
    <source>
        <dbReference type="Proteomes" id="UP000000957"/>
    </source>
</evidence>
<organism evidence="1 2">
    <name type="scientific">Staphylococcus phage P954</name>
    <dbReference type="NCBI Taxonomy" id="668618"/>
    <lineage>
        <taxon>Viruses</taxon>
        <taxon>Duplodnaviria</taxon>
        <taxon>Heunggongvirae</taxon>
        <taxon>Uroviricota</taxon>
        <taxon>Caudoviricetes</taxon>
        <taxon>Bronfenbrennervirinae</taxon>
        <taxon>Biseptimavirus</taxon>
        <taxon>Biseptimavirus P954</taxon>
    </lineage>
</organism>
<dbReference type="OrthoDB" id="9338at10239"/>
<dbReference type="GeneID" id="11467944"/>
<accession>C8CGZ9</accession>
<dbReference type="Pfam" id="PF07768">
    <property type="entry name" value="PVL_ORF50"/>
    <property type="match status" value="1"/>
</dbReference>
<dbReference type="InterPro" id="IPR011688">
    <property type="entry name" value="PVL_Orf50"/>
</dbReference>
<proteinExistence type="predicted"/>
<keyword evidence="2" id="KW-1185">Reference proteome</keyword>
<reference evidence="1 2" key="1">
    <citation type="submission" date="2009-07" db="EMBL/GenBank/DDBJ databases">
        <title>Complete nucleotide sequence of a Staphylococcus aureus phage P954.</title>
        <authorList>
            <person name="Young R.F."/>
            <person name="Summers E.J."/>
        </authorList>
    </citation>
    <scope>NUCLEOTIDE SEQUENCE [LARGE SCALE GENOMIC DNA]</scope>
</reference>
<dbReference type="Proteomes" id="UP000000957">
    <property type="component" value="Segment"/>
</dbReference>
<dbReference type="RefSeq" id="YP_003169658.1">
    <property type="nucleotide sequence ID" value="NC_013195.1"/>
</dbReference>